<name>A0A2K3PZA9_9HYPO</name>
<dbReference type="EMBL" id="NRSZ01001265">
    <property type="protein sequence ID" value="PNY20633.1"/>
    <property type="molecule type" value="Genomic_DNA"/>
</dbReference>
<keyword evidence="7 10" id="KW-0175">Coiled coil</keyword>
<comment type="subcellular location">
    <subcellularLocation>
        <location evidence="1">Endoplasmic reticulum membrane</location>
        <topology evidence="1">Single-pass type IV membrane protein</topology>
    </subcellularLocation>
</comment>
<evidence type="ECO:0000256" key="1">
    <source>
        <dbReference type="ARBA" id="ARBA00004163"/>
    </source>
</evidence>
<accession>A0A2K3PZA9</accession>
<evidence type="ECO:0000256" key="2">
    <source>
        <dbReference type="ARBA" id="ARBA00022448"/>
    </source>
</evidence>
<evidence type="ECO:0000256" key="7">
    <source>
        <dbReference type="ARBA" id="ARBA00023054"/>
    </source>
</evidence>
<gene>
    <name evidence="14" type="ORF">TCAP_07358</name>
</gene>
<dbReference type="STRING" id="45235.A0A2K3PZA9"/>
<reference evidence="14 15" key="1">
    <citation type="submission" date="2017-08" db="EMBL/GenBank/DDBJ databases">
        <title>Harnessing the power of phylogenomics to disentangle the directionality and signatures of interkingdom host jumping in the parasitic fungal genus Tolypocladium.</title>
        <authorList>
            <person name="Quandt C.A."/>
            <person name="Patterson W."/>
            <person name="Spatafora J.W."/>
        </authorList>
    </citation>
    <scope>NUCLEOTIDE SEQUENCE [LARGE SCALE GENOMIC DNA]</scope>
    <source>
        <strain evidence="14 15">CBS 113982</strain>
    </source>
</reference>
<sequence>MSLEGLQERLTALQETTTQLRDLIDRLANLKFQPGAVPLGTEEESSVSGELGAEIGQVLRSGLEEQELLREEVKYVRPEGLDKARLQDGVDRLGGELACHRGAFRKARLAAKKSLEQAQRQERDLLVQSFSLPVSEAASHTLAGDEAPGPITYRPVRYTQQRQHQLSSLSEEDQHTVGASSNVTTALRRTHDLIAAELSRSDFAHQTLTESSAALKQLNESYTSLDSMLASSRDLLGTLLRSQKSDTWYLQTALYMLLVTGAWLVFRRILYGPMWWLVWLPIRILFGAGTRAGSAVMQARGGPGESGKVQVGGDGGGVPVRGLPNNHLPTARVGQETGRPVQDGDPKSMVDRVGKVIDAAKEAAEREAADGETDASGEQGNTKKRAWEETRGLGGDGPIRDEL</sequence>
<evidence type="ECO:0000256" key="8">
    <source>
        <dbReference type="ARBA" id="ARBA00023136"/>
    </source>
</evidence>
<keyword evidence="2" id="KW-0813">Transport</keyword>
<dbReference type="GO" id="GO:0006890">
    <property type="term" value="P:retrograde vesicle-mediated transport, Golgi to endoplasmic reticulum"/>
    <property type="evidence" value="ECO:0007669"/>
    <property type="project" value="InterPro"/>
</dbReference>
<dbReference type="GO" id="GO:0005484">
    <property type="term" value="F:SNAP receptor activity"/>
    <property type="evidence" value="ECO:0007669"/>
    <property type="project" value="InterPro"/>
</dbReference>
<proteinExistence type="inferred from homology"/>
<feature type="coiled-coil region" evidence="10">
    <location>
        <begin position="3"/>
        <end position="33"/>
    </location>
</feature>
<protein>
    <recommendedName>
        <fullName evidence="13">Sec20 C-terminal domain-containing protein</fullName>
    </recommendedName>
</protein>
<evidence type="ECO:0000256" key="3">
    <source>
        <dbReference type="ARBA" id="ARBA00022692"/>
    </source>
</evidence>
<dbReference type="OrthoDB" id="46868at2759"/>
<feature type="compositionally biased region" description="Basic and acidic residues" evidence="11">
    <location>
        <begin position="342"/>
        <end position="369"/>
    </location>
</feature>
<evidence type="ECO:0000256" key="11">
    <source>
        <dbReference type="SAM" id="MobiDB-lite"/>
    </source>
</evidence>
<evidence type="ECO:0000259" key="13">
    <source>
        <dbReference type="Pfam" id="PF03908"/>
    </source>
</evidence>
<keyword evidence="5" id="KW-0931">ER-Golgi transport</keyword>
<dbReference type="PANTHER" id="PTHR12825">
    <property type="entry name" value="BNIP1-RELATED"/>
    <property type="match status" value="1"/>
</dbReference>
<evidence type="ECO:0000256" key="6">
    <source>
        <dbReference type="ARBA" id="ARBA00022989"/>
    </source>
</evidence>
<dbReference type="GO" id="GO:0005789">
    <property type="term" value="C:endoplasmic reticulum membrane"/>
    <property type="evidence" value="ECO:0007669"/>
    <property type="project" value="UniProtKB-SubCell"/>
</dbReference>
<keyword evidence="8 12" id="KW-0472">Membrane</keyword>
<dbReference type="InterPro" id="IPR005606">
    <property type="entry name" value="Sec20"/>
</dbReference>
<organism evidence="14 15">
    <name type="scientific">Tolypocladium capitatum</name>
    <dbReference type="NCBI Taxonomy" id="45235"/>
    <lineage>
        <taxon>Eukaryota</taxon>
        <taxon>Fungi</taxon>
        <taxon>Dikarya</taxon>
        <taxon>Ascomycota</taxon>
        <taxon>Pezizomycotina</taxon>
        <taxon>Sordariomycetes</taxon>
        <taxon>Hypocreomycetidae</taxon>
        <taxon>Hypocreales</taxon>
        <taxon>Ophiocordycipitaceae</taxon>
        <taxon>Tolypocladium</taxon>
    </lineage>
</organism>
<evidence type="ECO:0000313" key="15">
    <source>
        <dbReference type="Proteomes" id="UP000236621"/>
    </source>
</evidence>
<dbReference type="Pfam" id="PF03908">
    <property type="entry name" value="Sec20"/>
    <property type="match status" value="1"/>
</dbReference>
<evidence type="ECO:0000256" key="5">
    <source>
        <dbReference type="ARBA" id="ARBA00022892"/>
    </source>
</evidence>
<feature type="region of interest" description="Disordered" evidence="11">
    <location>
        <begin position="329"/>
        <end position="403"/>
    </location>
</feature>
<comment type="similarity">
    <text evidence="9">Belongs to the SEC20 family.</text>
</comment>
<dbReference type="InterPro" id="IPR056173">
    <property type="entry name" value="Sec20_C"/>
</dbReference>
<feature type="transmembrane region" description="Helical" evidence="12">
    <location>
        <begin position="248"/>
        <end position="266"/>
    </location>
</feature>
<dbReference type="GO" id="GO:0031201">
    <property type="term" value="C:SNARE complex"/>
    <property type="evidence" value="ECO:0007669"/>
    <property type="project" value="TreeGrafter"/>
</dbReference>
<dbReference type="Proteomes" id="UP000236621">
    <property type="component" value="Unassembled WGS sequence"/>
</dbReference>
<feature type="domain" description="Sec20 C-terminal" evidence="13">
    <location>
        <begin position="180"/>
        <end position="269"/>
    </location>
</feature>
<comment type="caution">
    <text evidence="14">The sequence shown here is derived from an EMBL/GenBank/DDBJ whole genome shotgun (WGS) entry which is preliminary data.</text>
</comment>
<evidence type="ECO:0000313" key="14">
    <source>
        <dbReference type="EMBL" id="PNY20633.1"/>
    </source>
</evidence>
<dbReference type="PANTHER" id="PTHR12825:SF0">
    <property type="entry name" value="VESICLE TRANSPORT PROTEIN SEC20"/>
    <property type="match status" value="1"/>
</dbReference>
<keyword evidence="15" id="KW-1185">Reference proteome</keyword>
<dbReference type="AlphaFoldDB" id="A0A2K3PZA9"/>
<evidence type="ECO:0000256" key="9">
    <source>
        <dbReference type="ARBA" id="ARBA00037934"/>
    </source>
</evidence>
<keyword evidence="6 12" id="KW-1133">Transmembrane helix</keyword>
<keyword evidence="4" id="KW-0256">Endoplasmic reticulum</keyword>
<evidence type="ECO:0000256" key="12">
    <source>
        <dbReference type="SAM" id="Phobius"/>
    </source>
</evidence>
<keyword evidence="3 12" id="KW-0812">Transmembrane</keyword>
<evidence type="ECO:0000256" key="10">
    <source>
        <dbReference type="SAM" id="Coils"/>
    </source>
</evidence>
<feature type="region of interest" description="Disordered" evidence="11">
    <location>
        <begin position="162"/>
        <end position="181"/>
    </location>
</feature>
<evidence type="ECO:0000256" key="4">
    <source>
        <dbReference type="ARBA" id="ARBA00022824"/>
    </source>
</evidence>